<dbReference type="Proteomes" id="UP000467840">
    <property type="component" value="Chromosome 14"/>
</dbReference>
<feature type="compositionally biased region" description="Polar residues" evidence="4">
    <location>
        <begin position="211"/>
        <end position="225"/>
    </location>
</feature>
<keyword evidence="3" id="KW-0012">Acyltransferase</keyword>
<organism evidence="5 6">
    <name type="scientific">Hevea brasiliensis</name>
    <name type="common">Para rubber tree</name>
    <name type="synonym">Siphonia brasiliensis</name>
    <dbReference type="NCBI Taxonomy" id="3981"/>
    <lineage>
        <taxon>Eukaryota</taxon>
        <taxon>Viridiplantae</taxon>
        <taxon>Streptophyta</taxon>
        <taxon>Embryophyta</taxon>
        <taxon>Tracheophyta</taxon>
        <taxon>Spermatophyta</taxon>
        <taxon>Magnoliopsida</taxon>
        <taxon>eudicotyledons</taxon>
        <taxon>Gunneridae</taxon>
        <taxon>Pentapetalae</taxon>
        <taxon>rosids</taxon>
        <taxon>fabids</taxon>
        <taxon>Malpighiales</taxon>
        <taxon>Euphorbiaceae</taxon>
        <taxon>Crotonoideae</taxon>
        <taxon>Micrandreae</taxon>
        <taxon>Hevea</taxon>
    </lineage>
</organism>
<dbReference type="Gene3D" id="3.30.559.10">
    <property type="entry name" value="Chloramphenicol acetyltransferase-like domain"/>
    <property type="match status" value="2"/>
</dbReference>
<evidence type="ECO:0000313" key="6">
    <source>
        <dbReference type="Proteomes" id="UP000467840"/>
    </source>
</evidence>
<dbReference type="FunFam" id="3.30.559.10:FF:000008">
    <property type="entry name" value="Tryptamine hydroxycinnamoyl transferase"/>
    <property type="match status" value="1"/>
</dbReference>
<name>A0A6A6MC83_HEVBR</name>
<dbReference type="Pfam" id="PF02458">
    <property type="entry name" value="Transferase"/>
    <property type="match status" value="1"/>
</dbReference>
<feature type="region of interest" description="Disordered" evidence="4">
    <location>
        <begin position="203"/>
        <end position="225"/>
    </location>
</feature>
<evidence type="ECO:0000256" key="3">
    <source>
        <dbReference type="ARBA" id="ARBA00023315"/>
    </source>
</evidence>
<comment type="similarity">
    <text evidence="1">Belongs to the plant acyltransferase family.</text>
</comment>
<evidence type="ECO:0000256" key="2">
    <source>
        <dbReference type="ARBA" id="ARBA00022679"/>
    </source>
</evidence>
<keyword evidence="2" id="KW-0808">Transferase</keyword>
<dbReference type="GO" id="GO:0016747">
    <property type="term" value="F:acyltransferase activity, transferring groups other than amino-acyl groups"/>
    <property type="evidence" value="ECO:0007669"/>
    <property type="project" value="TreeGrafter"/>
</dbReference>
<dbReference type="AlphaFoldDB" id="A0A6A6MC83"/>
<dbReference type="InterPro" id="IPR023213">
    <property type="entry name" value="CAT-like_dom_sf"/>
</dbReference>
<reference evidence="5 6" key="1">
    <citation type="journal article" date="2020" name="Mol. Plant">
        <title>The Chromosome-Based Rubber Tree Genome Provides New Insights into Spurge Genome Evolution and Rubber Biosynthesis.</title>
        <authorList>
            <person name="Liu J."/>
            <person name="Shi C."/>
            <person name="Shi C.C."/>
            <person name="Li W."/>
            <person name="Zhang Q.J."/>
            <person name="Zhang Y."/>
            <person name="Li K."/>
            <person name="Lu H.F."/>
            <person name="Shi C."/>
            <person name="Zhu S.T."/>
            <person name="Xiao Z.Y."/>
            <person name="Nan H."/>
            <person name="Yue Y."/>
            <person name="Zhu X.G."/>
            <person name="Wu Y."/>
            <person name="Hong X.N."/>
            <person name="Fan G.Y."/>
            <person name="Tong Y."/>
            <person name="Zhang D."/>
            <person name="Mao C.L."/>
            <person name="Liu Y.L."/>
            <person name="Hao S.J."/>
            <person name="Liu W.Q."/>
            <person name="Lv M.Q."/>
            <person name="Zhang H.B."/>
            <person name="Liu Y."/>
            <person name="Hu-Tang G.R."/>
            <person name="Wang J.P."/>
            <person name="Wang J.H."/>
            <person name="Sun Y.H."/>
            <person name="Ni S.B."/>
            <person name="Chen W.B."/>
            <person name="Zhang X.C."/>
            <person name="Jiao Y.N."/>
            <person name="Eichler E.E."/>
            <person name="Li G.H."/>
            <person name="Liu X."/>
            <person name="Gao L.Z."/>
        </authorList>
    </citation>
    <scope>NUCLEOTIDE SEQUENCE [LARGE SCALE GENOMIC DNA]</scope>
    <source>
        <strain evidence="6">cv. GT1</strain>
        <tissue evidence="5">Leaf</tissue>
    </source>
</reference>
<gene>
    <name evidence="5" type="ORF">GH714_018162</name>
</gene>
<dbReference type="PANTHER" id="PTHR31642">
    <property type="entry name" value="TRICHOTHECENE 3-O-ACETYLTRANSFERASE"/>
    <property type="match status" value="1"/>
</dbReference>
<dbReference type="EMBL" id="JAAGAX010000006">
    <property type="protein sequence ID" value="KAF2310884.1"/>
    <property type="molecule type" value="Genomic_DNA"/>
</dbReference>
<evidence type="ECO:0000313" key="5">
    <source>
        <dbReference type="EMBL" id="KAF2310884.1"/>
    </source>
</evidence>
<comment type="caution">
    <text evidence="5">The sequence shown here is derived from an EMBL/GenBank/DDBJ whole genome shotgun (WGS) entry which is preliminary data.</text>
</comment>
<proteinExistence type="inferred from homology"/>
<protein>
    <submittedName>
        <fullName evidence="5">Uncharacterized protein</fullName>
    </submittedName>
</protein>
<dbReference type="InterPro" id="IPR050317">
    <property type="entry name" value="Plant_Fungal_Acyltransferase"/>
</dbReference>
<evidence type="ECO:0000256" key="4">
    <source>
        <dbReference type="SAM" id="MobiDB-lite"/>
    </source>
</evidence>
<accession>A0A6A6MC83</accession>
<evidence type="ECO:0000256" key="1">
    <source>
        <dbReference type="ARBA" id="ARBA00009861"/>
    </source>
</evidence>
<sequence length="458" mass="50843">MKISINYSSIICPAVLQEAPNKQIWLSNIDLLLGGGHTPILYLYKPNGPFSSNFFDVKVLKEALKQVLVLYYSVAGRLRKHDNGKTEINCNGEGVLFIEAQANSAMVDINDFTPSQQLWQLIPVVEYSNGISSYPLLLLQVTKFACGGVSLGIGWHHILADGVGFTNFMIAWGNIVRGLPIGIPPSFDRTILSHRVPPTPTIHHHEYGSPPTLNSSSITTHNPQYQSASKSNNSLKILKITPAQIKILKVAISKYTTFEILTGHIWRCVSEARGLPSKQATMVYISVEGRSRLCPPAPRGYFGNAVFHTTTTALAGELISEPLVKTVKRIHEAIKRVDDEYIRSAIDNLEEQMIWDNPPSVMKDPQSTCRSPNLKIVSWMSMPFYDAADFGWGRPVYMRATNPWEGKGHIVSSPNKDGSLLLLICLETHHIPSFEKLFYGLISDKIGLIGNSHLRARA</sequence>
<dbReference type="PANTHER" id="PTHR31642:SF158">
    <property type="entry name" value="N-BENZOYLTRANSFERASE PROTEIN, PUTATIVE-RELATED"/>
    <property type="match status" value="1"/>
</dbReference>
<keyword evidence="6" id="KW-1185">Reference proteome</keyword>